<feature type="region of interest" description="Disordered" evidence="1">
    <location>
        <begin position="100"/>
        <end position="184"/>
    </location>
</feature>
<dbReference type="InterPro" id="IPR004401">
    <property type="entry name" value="YbaB/EbfC"/>
</dbReference>
<keyword evidence="2" id="KW-0238">DNA-binding</keyword>
<dbReference type="Proteomes" id="UP000548304">
    <property type="component" value="Unassembled WGS sequence"/>
</dbReference>
<dbReference type="SUPFAM" id="SSF82607">
    <property type="entry name" value="YbaB-like"/>
    <property type="match status" value="1"/>
</dbReference>
<dbReference type="Gene3D" id="3.30.1310.10">
    <property type="entry name" value="Nucleoid-associated protein YbaB-like domain"/>
    <property type="match status" value="1"/>
</dbReference>
<proteinExistence type="predicted"/>
<evidence type="ECO:0000313" key="2">
    <source>
        <dbReference type="EMBL" id="NYH80233.1"/>
    </source>
</evidence>
<name>A0A852ZE21_9ACTN</name>
<keyword evidence="3" id="KW-1185">Reference proteome</keyword>
<dbReference type="InterPro" id="IPR036894">
    <property type="entry name" value="YbaB-like_sf"/>
</dbReference>
<gene>
    <name evidence="2" type="ORF">FHR84_003582</name>
</gene>
<dbReference type="AlphaFoldDB" id="A0A852ZE21"/>
<evidence type="ECO:0000256" key="1">
    <source>
        <dbReference type="SAM" id="MobiDB-lite"/>
    </source>
</evidence>
<dbReference type="Pfam" id="PF02575">
    <property type="entry name" value="YbaB_DNA_bd"/>
    <property type="match status" value="1"/>
</dbReference>
<evidence type="ECO:0000313" key="3">
    <source>
        <dbReference type="Proteomes" id="UP000548304"/>
    </source>
</evidence>
<dbReference type="EMBL" id="JACBYW010000006">
    <property type="protein sequence ID" value="NYH80233.1"/>
    <property type="molecule type" value="Genomic_DNA"/>
</dbReference>
<accession>A0A852ZE21</accession>
<dbReference type="GO" id="GO:0003677">
    <property type="term" value="F:DNA binding"/>
    <property type="evidence" value="ECO:0007669"/>
    <property type="project" value="UniProtKB-KW"/>
</dbReference>
<comment type="caution">
    <text evidence="2">The sequence shown here is derived from an EMBL/GenBank/DDBJ whole genome shotgun (WGS) entry which is preliminary data.</text>
</comment>
<organism evidence="2 3">
    <name type="scientific">Actinopolyspora biskrensis</name>
    <dbReference type="NCBI Taxonomy" id="1470178"/>
    <lineage>
        <taxon>Bacteria</taxon>
        <taxon>Bacillati</taxon>
        <taxon>Actinomycetota</taxon>
        <taxon>Actinomycetes</taxon>
        <taxon>Actinopolysporales</taxon>
        <taxon>Actinopolysporaceae</taxon>
        <taxon>Actinopolyspora</taxon>
    </lineage>
</organism>
<reference evidence="2 3" key="1">
    <citation type="submission" date="2020-07" db="EMBL/GenBank/DDBJ databases">
        <title>Genomic Encyclopedia of Type Strains, Phase III (KMG-III): the genomes of soil and plant-associated and newly described type strains.</title>
        <authorList>
            <person name="Whitman W."/>
        </authorList>
    </citation>
    <scope>NUCLEOTIDE SEQUENCE [LARGE SCALE GENOMIC DNA]</scope>
    <source>
        <strain evidence="2 3">CECT 8576</strain>
    </source>
</reference>
<sequence length="184" mass="20253">MTEDFGRDVGAAERMVREWQERASEKAERFGRMQAEIEDISVTESSSDGAVRVTLGSDGILRDLSLSDHAANRPMSKLAAEIMRAVRSAQSRIPELMRQAAADTVGTEDPAVQHVLSRARESFPEPPESEESDEPRTSGAGVREMNLGPDDDDEAASAPEGSARSWQRPEESDDDDFEGRSFLR</sequence>
<dbReference type="RefSeq" id="WP_179536570.1">
    <property type="nucleotide sequence ID" value="NZ_JACBYW010000006.1"/>
</dbReference>
<protein>
    <submittedName>
        <fullName evidence="2">DNA-binding protein YbaB</fullName>
    </submittedName>
</protein>